<dbReference type="RefSeq" id="XP_019893837.2">
    <property type="nucleotide sequence ID" value="XM_020038278.2"/>
</dbReference>
<keyword evidence="3" id="KW-1185">Reference proteome</keyword>
<dbReference type="Pfam" id="PF25805">
    <property type="entry name" value="IQUB"/>
    <property type="match status" value="1"/>
</dbReference>
<dbReference type="KEGG" id="mde:101892690"/>
<accession>A0A9J7DIY8</accession>
<gene>
    <name evidence="4" type="primary">LOC101892690</name>
</gene>
<evidence type="ECO:0000259" key="2">
    <source>
        <dbReference type="Pfam" id="PF25805"/>
    </source>
</evidence>
<dbReference type="InterPro" id="IPR057887">
    <property type="entry name" value="IQUB_helical"/>
</dbReference>
<evidence type="ECO:0000313" key="3">
    <source>
        <dbReference type="Proteomes" id="UP001652621"/>
    </source>
</evidence>
<proteinExistence type="predicted"/>
<dbReference type="VEuPathDB" id="VectorBase:MDOMA2_015365"/>
<evidence type="ECO:0000313" key="4">
    <source>
        <dbReference type="RefSeq" id="XP_019893837.2"/>
    </source>
</evidence>
<dbReference type="GO" id="GO:0001669">
    <property type="term" value="C:acrosomal vesicle"/>
    <property type="evidence" value="ECO:0007669"/>
    <property type="project" value="TreeGrafter"/>
</dbReference>
<dbReference type="OrthoDB" id="10265862at2759"/>
<protein>
    <submittedName>
        <fullName evidence="4">IQ and ubiquitin-like domain-containing protein</fullName>
    </submittedName>
</protein>
<feature type="domain" description="IQ motif and ubiquitin-like" evidence="2">
    <location>
        <begin position="434"/>
        <end position="545"/>
    </location>
</feature>
<reference evidence="4" key="1">
    <citation type="submission" date="2025-08" db="UniProtKB">
        <authorList>
            <consortium name="RefSeq"/>
        </authorList>
    </citation>
    <scope>IDENTIFICATION</scope>
    <source>
        <strain evidence="4">Aabys</strain>
        <tissue evidence="4">Whole body</tissue>
    </source>
</reference>
<sequence>MSGEQKLPTISEVVLNPPTSTTSTKNEDKVGPIIEFPSSSSSKPSVSPPEESSKNPDDDQDEIVTIENVTVKFRLAINQVIAQVYPNCMTLGEVKIDMGRRFEVHPDLLRLSQNNRILSDEYRIRETVCDEFGIHEFGLSLSGVEKCSKLSMYGGSEGEAEDDDDRRKREPKLDLEVYYNKHRLPDFITVYIPPEDSRNGKPKNIVVEILNKTISKPFLCGYVDKNTGIEYLDAFTQTGPFISKCKYDGHFSRDTQTFEHKVKLVDTMHDQTSQCWLDGNNVRYWSEATDYYITAGKYVTHAQQERIKNKIGKICLIQRNFRRYKWIKWMRQCAKEYRRLVANRLAEEESFQEVQERRIKREEMAKQFPRTQDDFDLLYGEVQKWKMAELKRIASMYEGAARVAEVNILLDKEIQLLNGIERQRQIVSEAMKDFRQEQMLKKLGEPIKWVGYGDTIVHLDLLRTQRVRFLTEIYKDLQKPLKKSDRLELITKVRKILVDEQDFPDFGELFDLFDRERNLLVYTKHCDVEILRKRQNILFVELIKYDREPKKHKQGNRMCWVCKQVKPYSQFAIRTRQFQVDTCKKCYYLKVASTENVVYTAILRSIQRDERKKHCSSSLAFIMQVDDIRHIVHQIWHGHSVLSKCNILSRLRLPRWNKSEEWSPWNCICLTDTEARNHSRVEDLESVYDLKTRLEVANRHMLAKNAFHNLASVSVEFTETGQWWNVGLNRQRKVRVDHMTSGGIGIDMRCKENTGDRNYTLGKIM</sequence>
<evidence type="ECO:0000256" key="1">
    <source>
        <dbReference type="SAM" id="MobiDB-lite"/>
    </source>
</evidence>
<dbReference type="AlphaFoldDB" id="A0A9J7DIY8"/>
<dbReference type="GO" id="GO:0030317">
    <property type="term" value="P:flagellated sperm motility"/>
    <property type="evidence" value="ECO:0007669"/>
    <property type="project" value="TreeGrafter"/>
</dbReference>
<name>A0A9J7DIY8_MUSDO</name>
<dbReference type="GO" id="GO:0031514">
    <property type="term" value="C:motile cilium"/>
    <property type="evidence" value="ECO:0007669"/>
    <property type="project" value="TreeGrafter"/>
</dbReference>
<dbReference type="PANTHER" id="PTHR21074:SF0">
    <property type="entry name" value="IQ AND UBIQUITIN-LIKE DOMAIN-CONTAINING PROTEIN"/>
    <property type="match status" value="1"/>
</dbReference>
<dbReference type="Proteomes" id="UP001652621">
    <property type="component" value="Unplaced"/>
</dbReference>
<feature type="compositionally biased region" description="Low complexity" evidence="1">
    <location>
        <begin position="37"/>
        <end position="50"/>
    </location>
</feature>
<dbReference type="GO" id="GO:0060271">
    <property type="term" value="P:cilium assembly"/>
    <property type="evidence" value="ECO:0007669"/>
    <property type="project" value="TreeGrafter"/>
</dbReference>
<dbReference type="InterPro" id="IPR037695">
    <property type="entry name" value="IQUB"/>
</dbReference>
<dbReference type="GeneID" id="101892690"/>
<feature type="region of interest" description="Disordered" evidence="1">
    <location>
        <begin position="1"/>
        <end position="61"/>
    </location>
</feature>
<dbReference type="PANTHER" id="PTHR21074">
    <property type="entry name" value="IQ AND UBIQUITIN-LIKE DOMAIN-CONTAINING PROTEIN"/>
    <property type="match status" value="1"/>
</dbReference>
<organism evidence="3 4">
    <name type="scientific">Musca domestica</name>
    <name type="common">House fly</name>
    <dbReference type="NCBI Taxonomy" id="7370"/>
    <lineage>
        <taxon>Eukaryota</taxon>
        <taxon>Metazoa</taxon>
        <taxon>Ecdysozoa</taxon>
        <taxon>Arthropoda</taxon>
        <taxon>Hexapoda</taxon>
        <taxon>Insecta</taxon>
        <taxon>Pterygota</taxon>
        <taxon>Neoptera</taxon>
        <taxon>Endopterygota</taxon>
        <taxon>Diptera</taxon>
        <taxon>Brachycera</taxon>
        <taxon>Muscomorpha</taxon>
        <taxon>Muscoidea</taxon>
        <taxon>Muscidae</taxon>
        <taxon>Musca</taxon>
    </lineage>
</organism>